<feature type="region of interest" description="Disordered" evidence="1">
    <location>
        <begin position="71"/>
        <end position="112"/>
    </location>
</feature>
<reference evidence="2 3" key="1">
    <citation type="submission" date="2016-10" db="EMBL/GenBank/DDBJ databases">
        <title>Genome sequence of the basidiomycete white-rot fungus Trametes pubescens.</title>
        <authorList>
            <person name="Makela M.R."/>
            <person name="Granchi Z."/>
            <person name="Peng M."/>
            <person name="De Vries R.P."/>
            <person name="Grigoriev I."/>
            <person name="Riley R."/>
            <person name="Hilden K."/>
        </authorList>
    </citation>
    <scope>NUCLEOTIDE SEQUENCE [LARGE SCALE GENOMIC DNA]</scope>
    <source>
        <strain evidence="2 3">FBCC735</strain>
    </source>
</reference>
<evidence type="ECO:0000313" key="3">
    <source>
        <dbReference type="Proteomes" id="UP000184267"/>
    </source>
</evidence>
<feature type="compositionally biased region" description="Basic and acidic residues" evidence="1">
    <location>
        <begin position="222"/>
        <end position="231"/>
    </location>
</feature>
<dbReference type="OrthoDB" id="3204502at2759"/>
<protein>
    <submittedName>
        <fullName evidence="2">Uncharacterized protein</fullName>
    </submittedName>
</protein>
<accession>A0A1M2VPS1</accession>
<sequence length="247" mass="26838">MSHRPQPHPILKRDSSPFRTPILPFSTCGQPLFSPHVHFPPTPRLVAGTYPAHSPTTYDRAPIAVTPNICQLPRRGERTVRAPSAEGPEGEGRGRSRTRGGNSKRGENVKGSYFHPRAYEACKPEPLNVPGTPFAMPSTPPLIQDLSPSDESDTTVTTPPDPNLAAAMAECPMPLRLPVTPVNLPHRRRPHPDKADVGSPPPALRSPLGGKTNGKARRPNFVRKETRHDGRTVSFSPDMDEGCLGGF</sequence>
<dbReference type="STRING" id="154538.A0A1M2VPS1"/>
<name>A0A1M2VPS1_TRAPU</name>
<dbReference type="Proteomes" id="UP000184267">
    <property type="component" value="Unassembled WGS sequence"/>
</dbReference>
<dbReference type="EMBL" id="MNAD01000899">
    <property type="protein sequence ID" value="OJT09558.1"/>
    <property type="molecule type" value="Genomic_DNA"/>
</dbReference>
<feature type="region of interest" description="Disordered" evidence="1">
    <location>
        <begin position="180"/>
        <end position="247"/>
    </location>
</feature>
<evidence type="ECO:0000256" key="1">
    <source>
        <dbReference type="SAM" id="MobiDB-lite"/>
    </source>
</evidence>
<gene>
    <name evidence="2" type="ORF">TRAPUB_13935</name>
</gene>
<comment type="caution">
    <text evidence="2">The sequence shown here is derived from an EMBL/GenBank/DDBJ whole genome shotgun (WGS) entry which is preliminary data.</text>
</comment>
<proteinExistence type="predicted"/>
<dbReference type="AlphaFoldDB" id="A0A1M2VPS1"/>
<evidence type="ECO:0000313" key="2">
    <source>
        <dbReference type="EMBL" id="OJT09558.1"/>
    </source>
</evidence>
<feature type="region of interest" description="Disordered" evidence="1">
    <location>
        <begin position="130"/>
        <end position="160"/>
    </location>
</feature>
<keyword evidence="3" id="KW-1185">Reference proteome</keyword>
<dbReference type="OMA" id="AVTPNIC"/>
<organism evidence="2 3">
    <name type="scientific">Trametes pubescens</name>
    <name type="common">White-rot fungus</name>
    <dbReference type="NCBI Taxonomy" id="154538"/>
    <lineage>
        <taxon>Eukaryota</taxon>
        <taxon>Fungi</taxon>
        <taxon>Dikarya</taxon>
        <taxon>Basidiomycota</taxon>
        <taxon>Agaricomycotina</taxon>
        <taxon>Agaricomycetes</taxon>
        <taxon>Polyporales</taxon>
        <taxon>Polyporaceae</taxon>
        <taxon>Trametes</taxon>
    </lineage>
</organism>